<dbReference type="PIRSF" id="PIRSF005427">
    <property type="entry name" value="RseB"/>
    <property type="match status" value="1"/>
</dbReference>
<evidence type="ECO:0000259" key="6">
    <source>
        <dbReference type="Pfam" id="PF03888"/>
    </source>
</evidence>
<dbReference type="Gene3D" id="3.30.200.100">
    <property type="entry name" value="MucB/RseB, C-terminal domain"/>
    <property type="match status" value="1"/>
</dbReference>
<evidence type="ECO:0000256" key="2">
    <source>
        <dbReference type="ARBA" id="ARBA00008150"/>
    </source>
</evidence>
<dbReference type="InterPro" id="IPR033436">
    <property type="entry name" value="MucB/RseB_C"/>
</dbReference>
<dbReference type="Gene3D" id="2.50.20.10">
    <property type="entry name" value="Lipoprotein localisation LolA/LolB/LppX"/>
    <property type="match status" value="1"/>
</dbReference>
<evidence type="ECO:0000256" key="3">
    <source>
        <dbReference type="ARBA" id="ARBA00022729"/>
    </source>
</evidence>
<comment type="caution">
    <text evidence="8">The sequence shown here is derived from an EMBL/GenBank/DDBJ whole genome shotgun (WGS) entry which is preliminary data.</text>
</comment>
<reference evidence="8 9" key="1">
    <citation type="submission" date="2019-11" db="EMBL/GenBank/DDBJ databases">
        <authorList>
            <person name="Zhang X.Y."/>
        </authorList>
    </citation>
    <scope>NUCLEOTIDE SEQUENCE [LARGE SCALE GENOMIC DNA]</scope>
    <source>
        <strain evidence="8 9">C176</strain>
    </source>
</reference>
<evidence type="ECO:0000313" key="8">
    <source>
        <dbReference type="EMBL" id="MRH77736.1"/>
    </source>
</evidence>
<keyword evidence="9" id="KW-1185">Reference proteome</keyword>
<dbReference type="Pfam" id="PF17188">
    <property type="entry name" value="MucB_RseB_C"/>
    <property type="match status" value="1"/>
</dbReference>
<sequence length="327" mass="35820">MSRVHTLGCLVFCLFAVAGAQAQDHQARDWVERAAKARTEHSFIGDFIYQHDSQIQTLRIWHAGDTADGIQQRIVSLSGDPKEILRSDGRVTCIFADDQPLVVDQRQIQASIGDRIPTDVDRLLPHYGLVLLGPDRIADRSVVGVALQPADSYRYGYELWFDEQTGLLLGAELRDNQSQVIERIMMLDFKLQDSINPQDLAPSLSGEGFTWLTHPGGQSDAAQPPEGVSARWEIGELPPGFELEMDRMQMLPGHDAAVRHLLFSDGLTAVSVYIEAADERDGLDGASKVGALSAFGRDIAGYRVIAVGEVPAATVEALAYALNRGEN</sequence>
<feature type="domain" description="MucB/RseB C-terminal" evidence="7">
    <location>
        <begin position="230"/>
        <end position="320"/>
    </location>
</feature>
<evidence type="ECO:0008006" key="10">
    <source>
        <dbReference type="Google" id="ProtNLM"/>
    </source>
</evidence>
<evidence type="ECO:0000256" key="4">
    <source>
        <dbReference type="ARBA" id="ARBA00022764"/>
    </source>
</evidence>
<dbReference type="GO" id="GO:0032885">
    <property type="term" value="P:regulation of polysaccharide biosynthetic process"/>
    <property type="evidence" value="ECO:0007669"/>
    <property type="project" value="TreeGrafter"/>
</dbReference>
<dbReference type="InterPro" id="IPR033434">
    <property type="entry name" value="MucB/RseB_N"/>
</dbReference>
<feature type="domain" description="MucB/RseB N-terminal" evidence="6">
    <location>
        <begin position="27"/>
        <end position="203"/>
    </location>
</feature>
<organism evidence="8 9">
    <name type="scientific">Spiribacter salilacus</name>
    <dbReference type="NCBI Taxonomy" id="2664894"/>
    <lineage>
        <taxon>Bacteria</taxon>
        <taxon>Pseudomonadati</taxon>
        <taxon>Pseudomonadota</taxon>
        <taxon>Gammaproteobacteria</taxon>
        <taxon>Chromatiales</taxon>
        <taxon>Ectothiorhodospiraceae</taxon>
        <taxon>Spiribacter</taxon>
    </lineage>
</organism>
<comment type="subcellular location">
    <subcellularLocation>
        <location evidence="1">Periplasm</location>
    </subcellularLocation>
</comment>
<dbReference type="GO" id="GO:0045152">
    <property type="term" value="F:antisigma factor binding"/>
    <property type="evidence" value="ECO:0007669"/>
    <property type="project" value="TreeGrafter"/>
</dbReference>
<evidence type="ECO:0000259" key="7">
    <source>
        <dbReference type="Pfam" id="PF17188"/>
    </source>
</evidence>
<dbReference type="CDD" id="cd16327">
    <property type="entry name" value="RseB"/>
    <property type="match status" value="1"/>
</dbReference>
<dbReference type="RefSeq" id="WP_153718811.1">
    <property type="nucleotide sequence ID" value="NZ_WJPP01000002.1"/>
</dbReference>
<comment type="similarity">
    <text evidence="2">Belongs to the RseB family.</text>
</comment>
<dbReference type="InterPro" id="IPR038484">
    <property type="entry name" value="MucB/RseB_C_sf"/>
</dbReference>
<keyword evidence="4" id="KW-0574">Periplasm</keyword>
<dbReference type="InterPro" id="IPR005588">
    <property type="entry name" value="MucB_RseB"/>
</dbReference>
<proteinExistence type="inferred from homology"/>
<dbReference type="AlphaFoldDB" id="A0A6N7QMN8"/>
<dbReference type="Pfam" id="PF03888">
    <property type="entry name" value="MucB_RseB"/>
    <property type="match status" value="1"/>
</dbReference>
<evidence type="ECO:0000313" key="9">
    <source>
        <dbReference type="Proteomes" id="UP000433788"/>
    </source>
</evidence>
<evidence type="ECO:0000256" key="1">
    <source>
        <dbReference type="ARBA" id="ARBA00004418"/>
    </source>
</evidence>
<accession>A0A6N7QMN8</accession>
<name>A0A6N7QMN8_9GAMM</name>
<evidence type="ECO:0000256" key="5">
    <source>
        <dbReference type="SAM" id="SignalP"/>
    </source>
</evidence>
<dbReference type="EMBL" id="WJPP01000002">
    <property type="protein sequence ID" value="MRH77736.1"/>
    <property type="molecule type" value="Genomic_DNA"/>
</dbReference>
<feature type="chain" id="PRO_5026929906" description="Transcriptional regulator" evidence="5">
    <location>
        <begin position="23"/>
        <end position="327"/>
    </location>
</feature>
<protein>
    <recommendedName>
        <fullName evidence="10">Transcriptional regulator</fullName>
    </recommendedName>
</protein>
<dbReference type="PANTHER" id="PTHR38782:SF1">
    <property type="entry name" value="SIGMA-E FACTOR REGULATORY PROTEIN RSEB"/>
    <property type="match status" value="1"/>
</dbReference>
<feature type="signal peptide" evidence="5">
    <location>
        <begin position="1"/>
        <end position="22"/>
    </location>
</feature>
<dbReference type="Proteomes" id="UP000433788">
    <property type="component" value="Unassembled WGS sequence"/>
</dbReference>
<dbReference type="PANTHER" id="PTHR38782">
    <property type="match status" value="1"/>
</dbReference>
<gene>
    <name evidence="8" type="ORF">GH984_03370</name>
</gene>
<dbReference type="GO" id="GO:0030288">
    <property type="term" value="C:outer membrane-bounded periplasmic space"/>
    <property type="evidence" value="ECO:0007669"/>
    <property type="project" value="TreeGrafter"/>
</dbReference>
<keyword evidence="3 5" id="KW-0732">Signal</keyword>